<accession>A0A7W9PNG5</accession>
<proteinExistence type="predicted"/>
<dbReference type="RefSeq" id="WP_157185720.1">
    <property type="nucleotide sequence ID" value="NZ_JACHIT010000002.1"/>
</dbReference>
<comment type="caution">
    <text evidence="1">The sequence shown here is derived from an EMBL/GenBank/DDBJ whole genome shotgun (WGS) entry which is preliminary data.</text>
</comment>
<reference evidence="1 2" key="1">
    <citation type="submission" date="2020-08" db="EMBL/GenBank/DDBJ databases">
        <title>Sequencing the genomes of 1000 actinobacteria strains.</title>
        <authorList>
            <person name="Klenk H.-P."/>
        </authorList>
    </citation>
    <scope>NUCLEOTIDE SEQUENCE [LARGE SCALE GENOMIC DNA]</scope>
    <source>
        <strain evidence="1 2">DSM 43582</strain>
    </source>
</reference>
<dbReference type="Proteomes" id="UP000540412">
    <property type="component" value="Unassembled WGS sequence"/>
</dbReference>
<dbReference type="EMBL" id="JACHIT010000002">
    <property type="protein sequence ID" value="MBB5918758.1"/>
    <property type="molecule type" value="Genomic_DNA"/>
</dbReference>
<organism evidence="1 2">
    <name type="scientific">Nocardia transvalensis</name>
    <dbReference type="NCBI Taxonomy" id="37333"/>
    <lineage>
        <taxon>Bacteria</taxon>
        <taxon>Bacillati</taxon>
        <taxon>Actinomycetota</taxon>
        <taxon>Actinomycetes</taxon>
        <taxon>Mycobacteriales</taxon>
        <taxon>Nocardiaceae</taxon>
        <taxon>Nocardia</taxon>
    </lineage>
</organism>
<evidence type="ECO:0000313" key="2">
    <source>
        <dbReference type="Proteomes" id="UP000540412"/>
    </source>
</evidence>
<gene>
    <name evidence="1" type="ORF">BJY24_007670</name>
</gene>
<evidence type="ECO:0000313" key="1">
    <source>
        <dbReference type="EMBL" id="MBB5918758.1"/>
    </source>
</evidence>
<protein>
    <submittedName>
        <fullName evidence="1">Uncharacterized protein</fullName>
    </submittedName>
</protein>
<name>A0A7W9PNG5_9NOCA</name>
<dbReference type="AlphaFoldDB" id="A0A7W9PNG5"/>
<keyword evidence="2" id="KW-1185">Reference proteome</keyword>
<sequence length="91" mass="9943">MFNTDYSVGVACNHNGLVVGVHLGDEVWENSDHWLASEIIRIARLAHMKAGVGHRAEILQRNGNGRLADALGLPTEAQYRRAEKAEFGGGF</sequence>